<evidence type="ECO:0000313" key="2">
    <source>
        <dbReference type="EMBL" id="GLS83093.1"/>
    </source>
</evidence>
<sequence length="164" mass="19235">MPCNTDLTPQQALLLERVEACYRQLDSHYKTQFTRPQVSFKLRGRSAGTAHLSENRLRFNPKLMQDNLEAFLTDVVPHEVAHLICFQRHGRVRPHGKEWQQIMRHVFQCEPKTTHNFDVSKVSGPEFTYQCQCGPVQLTLRRHNKVLRGAQYLCRRCHQQLVKV</sequence>
<dbReference type="Pfam" id="PF17283">
    <property type="entry name" value="Zn_ribbon_SprT"/>
    <property type="match status" value="1"/>
</dbReference>
<dbReference type="Proteomes" id="UP001157439">
    <property type="component" value="Unassembled WGS sequence"/>
</dbReference>
<gene>
    <name evidence="2" type="primary">sprT</name>
    <name evidence="2" type="ORF">GCM10007894_10700</name>
</gene>
<accession>A0AA37TNV8</accession>
<dbReference type="PANTHER" id="PTHR38773:SF1">
    <property type="entry name" value="PROTEIN SPRT"/>
    <property type="match status" value="1"/>
</dbReference>
<dbReference type="InterPro" id="IPR035240">
    <property type="entry name" value="SprT_Zn_ribbon"/>
</dbReference>
<dbReference type="Gene3D" id="3.30.2010.10">
    <property type="entry name" value="Metalloproteases ('zincins'), catalytic domain"/>
    <property type="match status" value="1"/>
</dbReference>
<dbReference type="InterPro" id="IPR006640">
    <property type="entry name" value="SprT-like_domain"/>
</dbReference>
<comment type="caution">
    <text evidence="2">The sequence shown here is derived from an EMBL/GenBank/DDBJ whole genome shotgun (WGS) entry which is preliminary data.</text>
</comment>
<evidence type="ECO:0000313" key="3">
    <source>
        <dbReference type="Proteomes" id="UP001157439"/>
    </source>
</evidence>
<dbReference type="SMART" id="SM00731">
    <property type="entry name" value="SprT"/>
    <property type="match status" value="1"/>
</dbReference>
<dbReference type="PANTHER" id="PTHR38773">
    <property type="entry name" value="PROTEIN SPRT"/>
    <property type="match status" value="1"/>
</dbReference>
<evidence type="ECO:0000259" key="1">
    <source>
        <dbReference type="SMART" id="SM00731"/>
    </source>
</evidence>
<feature type="domain" description="SprT-like" evidence="1">
    <location>
        <begin position="16"/>
        <end position="164"/>
    </location>
</feature>
<organism evidence="2 3">
    <name type="scientific">Paraferrimonas haliotis</name>
    <dbReference type="NCBI Taxonomy" id="2013866"/>
    <lineage>
        <taxon>Bacteria</taxon>
        <taxon>Pseudomonadati</taxon>
        <taxon>Pseudomonadota</taxon>
        <taxon>Gammaproteobacteria</taxon>
        <taxon>Alteromonadales</taxon>
        <taxon>Ferrimonadaceae</taxon>
        <taxon>Paraferrimonas</taxon>
    </lineage>
</organism>
<protein>
    <submittedName>
        <fullName evidence="2">Protein SprT</fullName>
    </submittedName>
</protein>
<dbReference type="Pfam" id="PF10263">
    <property type="entry name" value="SprT-like"/>
    <property type="match status" value="1"/>
</dbReference>
<proteinExistence type="predicted"/>
<dbReference type="EMBL" id="BSPO01000002">
    <property type="protein sequence ID" value="GLS83093.1"/>
    <property type="molecule type" value="Genomic_DNA"/>
</dbReference>
<dbReference type="NCBIfam" id="NF003421">
    <property type="entry name" value="PRK04860.1"/>
    <property type="match status" value="1"/>
</dbReference>
<dbReference type="AlphaFoldDB" id="A0AA37TNV8"/>
<keyword evidence="3" id="KW-1185">Reference proteome</keyword>
<dbReference type="RefSeq" id="WP_158220674.1">
    <property type="nucleotide sequence ID" value="NZ_BSPO01000002.1"/>
</dbReference>
<name>A0AA37TNV8_9GAMM</name>
<dbReference type="GO" id="GO:0006950">
    <property type="term" value="P:response to stress"/>
    <property type="evidence" value="ECO:0007669"/>
    <property type="project" value="UniProtKB-ARBA"/>
</dbReference>
<reference evidence="2 3" key="1">
    <citation type="journal article" date="2014" name="Int. J. Syst. Evol. Microbiol.">
        <title>Complete genome sequence of Corynebacterium casei LMG S-19264T (=DSM 44701T), isolated from a smear-ripened cheese.</title>
        <authorList>
            <consortium name="US DOE Joint Genome Institute (JGI-PGF)"/>
            <person name="Walter F."/>
            <person name="Albersmeier A."/>
            <person name="Kalinowski J."/>
            <person name="Ruckert C."/>
        </authorList>
    </citation>
    <scope>NUCLEOTIDE SEQUENCE [LARGE SCALE GENOMIC DNA]</scope>
    <source>
        <strain evidence="2 3">NBRC 112785</strain>
    </source>
</reference>